<accession>A0A975BIC2</accession>
<evidence type="ECO:0000259" key="2">
    <source>
        <dbReference type="Pfam" id="PF18902"/>
    </source>
</evidence>
<sequence>MGIAAYILFAGLDVCFTLKGIQGDVFLEGNPLMKYMMESFGPLKGLLIEKTLVFILALTVAVISYSGIEKDSDWIYYLTLSKMTKNWMKRKKRYTIAFIPLYIVAAAQGIAALSWVKLLFSE</sequence>
<keyword evidence="1" id="KW-1133">Transmembrane helix</keyword>
<dbReference type="Proteomes" id="UP000663722">
    <property type="component" value="Chromosome"/>
</dbReference>
<feature type="transmembrane region" description="Helical" evidence="1">
    <location>
        <begin position="94"/>
        <end position="116"/>
    </location>
</feature>
<reference evidence="3" key="1">
    <citation type="journal article" date="2021" name="Microb. Physiol.">
        <title>Proteogenomic Insights into the Physiology of Marine, Sulfate-Reducing, Filamentous Desulfonema limicola and Desulfonema magnum.</title>
        <authorList>
            <person name="Schnaars V."/>
            <person name="Wohlbrand L."/>
            <person name="Scheve S."/>
            <person name="Hinrichs C."/>
            <person name="Reinhardt R."/>
            <person name="Rabus R."/>
        </authorList>
    </citation>
    <scope>NUCLEOTIDE SEQUENCE</scope>
    <source>
        <strain evidence="3">4be13</strain>
    </source>
</reference>
<gene>
    <name evidence="3" type="ORF">dnm_019430</name>
</gene>
<feature type="domain" description="DUF5658" evidence="2">
    <location>
        <begin position="7"/>
        <end position="79"/>
    </location>
</feature>
<evidence type="ECO:0000313" key="4">
    <source>
        <dbReference type="Proteomes" id="UP000663722"/>
    </source>
</evidence>
<keyword evidence="4" id="KW-1185">Reference proteome</keyword>
<proteinExistence type="predicted"/>
<dbReference type="AlphaFoldDB" id="A0A975BIC2"/>
<evidence type="ECO:0000313" key="3">
    <source>
        <dbReference type="EMBL" id="QTA85926.1"/>
    </source>
</evidence>
<keyword evidence="1" id="KW-0812">Transmembrane</keyword>
<name>A0A975BIC2_9BACT</name>
<keyword evidence="1" id="KW-0472">Membrane</keyword>
<feature type="transmembrane region" description="Helical" evidence="1">
    <location>
        <begin position="47"/>
        <end position="68"/>
    </location>
</feature>
<evidence type="ECO:0000256" key="1">
    <source>
        <dbReference type="SAM" id="Phobius"/>
    </source>
</evidence>
<dbReference type="EMBL" id="CP061800">
    <property type="protein sequence ID" value="QTA85926.1"/>
    <property type="molecule type" value="Genomic_DNA"/>
</dbReference>
<protein>
    <recommendedName>
        <fullName evidence="2">DUF5658 domain-containing protein</fullName>
    </recommendedName>
</protein>
<dbReference type="KEGG" id="dmm:dnm_019430"/>
<dbReference type="Pfam" id="PF18902">
    <property type="entry name" value="DUF5658"/>
    <property type="match status" value="1"/>
</dbReference>
<dbReference type="InterPro" id="IPR043717">
    <property type="entry name" value="DUF5658"/>
</dbReference>
<organism evidence="3 4">
    <name type="scientific">Desulfonema magnum</name>
    <dbReference type="NCBI Taxonomy" id="45655"/>
    <lineage>
        <taxon>Bacteria</taxon>
        <taxon>Pseudomonadati</taxon>
        <taxon>Thermodesulfobacteriota</taxon>
        <taxon>Desulfobacteria</taxon>
        <taxon>Desulfobacterales</taxon>
        <taxon>Desulfococcaceae</taxon>
        <taxon>Desulfonema</taxon>
    </lineage>
</organism>